<comment type="caution">
    <text evidence="1">The sequence shown here is derived from an EMBL/GenBank/DDBJ whole genome shotgun (WGS) entry which is preliminary data.</text>
</comment>
<keyword evidence="2" id="KW-1185">Reference proteome</keyword>
<evidence type="ECO:0000313" key="1">
    <source>
        <dbReference type="EMBL" id="GBN90494.1"/>
    </source>
</evidence>
<gene>
    <name evidence="1" type="ORF">AVEN_18819_1</name>
</gene>
<reference evidence="1 2" key="1">
    <citation type="journal article" date="2019" name="Sci. Rep.">
        <title>Orb-weaving spider Araneus ventricosus genome elucidates the spidroin gene catalogue.</title>
        <authorList>
            <person name="Kono N."/>
            <person name="Nakamura H."/>
            <person name="Ohtoshi R."/>
            <person name="Moran D.A.P."/>
            <person name="Shinohara A."/>
            <person name="Yoshida Y."/>
            <person name="Fujiwara M."/>
            <person name="Mori M."/>
            <person name="Tomita M."/>
            <person name="Arakawa K."/>
        </authorList>
    </citation>
    <scope>NUCLEOTIDE SEQUENCE [LARGE SCALE GENOMIC DNA]</scope>
</reference>
<evidence type="ECO:0000313" key="2">
    <source>
        <dbReference type="Proteomes" id="UP000499080"/>
    </source>
</evidence>
<organism evidence="1 2">
    <name type="scientific">Araneus ventricosus</name>
    <name type="common">Orbweaver spider</name>
    <name type="synonym">Epeira ventricosa</name>
    <dbReference type="NCBI Taxonomy" id="182803"/>
    <lineage>
        <taxon>Eukaryota</taxon>
        <taxon>Metazoa</taxon>
        <taxon>Ecdysozoa</taxon>
        <taxon>Arthropoda</taxon>
        <taxon>Chelicerata</taxon>
        <taxon>Arachnida</taxon>
        <taxon>Araneae</taxon>
        <taxon>Araneomorphae</taxon>
        <taxon>Entelegynae</taxon>
        <taxon>Araneoidea</taxon>
        <taxon>Araneidae</taxon>
        <taxon>Araneus</taxon>
    </lineage>
</organism>
<proteinExistence type="predicted"/>
<dbReference type="Proteomes" id="UP000499080">
    <property type="component" value="Unassembled WGS sequence"/>
</dbReference>
<name>A0A4Y2SQC2_ARAVE</name>
<dbReference type="EMBL" id="BGPR01023364">
    <property type="protein sequence ID" value="GBN90494.1"/>
    <property type="molecule type" value="Genomic_DNA"/>
</dbReference>
<accession>A0A4Y2SQC2</accession>
<sequence>MSVLTITRILKATYQVGMKSPTRDIKDLERNIACCDCCKQDIGDGSTFGKHLFGAKDCYSIFGDIERKDYLVYLRNLPFAGKPYFLVFPYEYQRNHLDLIKVHYIKPSSLLFQTEILRVESSC</sequence>
<protein>
    <submittedName>
        <fullName evidence="1">Uncharacterized protein</fullName>
    </submittedName>
</protein>
<dbReference type="AlphaFoldDB" id="A0A4Y2SQC2"/>